<dbReference type="Pfam" id="PF01613">
    <property type="entry name" value="Flavin_Reduct"/>
    <property type="match status" value="1"/>
</dbReference>
<dbReference type="PANTHER" id="PTHR33798:SF5">
    <property type="entry name" value="FLAVIN REDUCTASE LIKE DOMAIN-CONTAINING PROTEIN"/>
    <property type="match status" value="1"/>
</dbReference>
<keyword evidence="2" id="KW-0285">Flavoprotein</keyword>
<dbReference type="AlphaFoldDB" id="A0A4P5PDA4"/>
<evidence type="ECO:0000313" key="7">
    <source>
        <dbReference type="Proteomes" id="UP000290567"/>
    </source>
</evidence>
<comment type="cofactor">
    <cofactor evidence="1">
        <name>FMN</name>
        <dbReference type="ChEBI" id="CHEBI:58210"/>
    </cofactor>
</comment>
<evidence type="ECO:0000256" key="2">
    <source>
        <dbReference type="ARBA" id="ARBA00022630"/>
    </source>
</evidence>
<name>A0A4P5PDA4_9ENTE</name>
<evidence type="ECO:0000313" key="6">
    <source>
        <dbReference type="EMBL" id="GCF95896.1"/>
    </source>
</evidence>
<dbReference type="SMART" id="SM00903">
    <property type="entry name" value="Flavin_Reduct"/>
    <property type="match status" value="1"/>
</dbReference>
<dbReference type="InterPro" id="IPR002563">
    <property type="entry name" value="Flavin_Rdtase-like_dom"/>
</dbReference>
<dbReference type="InterPro" id="IPR012349">
    <property type="entry name" value="Split_barrel_FMN-bd"/>
</dbReference>
<dbReference type="GO" id="GO:0010181">
    <property type="term" value="F:FMN binding"/>
    <property type="evidence" value="ECO:0007669"/>
    <property type="project" value="InterPro"/>
</dbReference>
<dbReference type="GO" id="GO:0016646">
    <property type="term" value="F:oxidoreductase activity, acting on the CH-NH group of donors, NAD or NADP as acceptor"/>
    <property type="evidence" value="ECO:0007669"/>
    <property type="project" value="UniProtKB-ARBA"/>
</dbReference>
<evidence type="ECO:0000259" key="5">
    <source>
        <dbReference type="SMART" id="SM00903"/>
    </source>
</evidence>
<dbReference type="Gene3D" id="2.30.110.10">
    <property type="entry name" value="Electron Transport, Fmn-binding Protein, Chain A"/>
    <property type="match status" value="1"/>
</dbReference>
<dbReference type="Proteomes" id="UP000290567">
    <property type="component" value="Unassembled WGS sequence"/>
</dbReference>
<keyword evidence="3" id="KW-0288">FMN</keyword>
<sequence>MIHYSAKNLTTQQNYKFLTGSIIPRPIAWITTKDPDTQVVNAAPFSYFNVVAKDLPLISLSINRTSNAQMKDSARNLVNHKEAVVHIVNDQVLLEMNQTAASLPASVGELEDSALTLIPSHSINVPAINEAPIRMETKLHQYIPIKGLNEAIVSDLFILEVMDYYFSPDVFDPQKEYILPLALSPIARLAGESYSHIGTILDIKRPK</sequence>
<feature type="domain" description="Flavin reductase like" evidence="5">
    <location>
        <begin position="20"/>
        <end position="179"/>
    </location>
</feature>
<dbReference type="SUPFAM" id="SSF50475">
    <property type="entry name" value="FMN-binding split barrel"/>
    <property type="match status" value="1"/>
</dbReference>
<accession>A0A4P5PDA4</accession>
<protein>
    <recommendedName>
        <fullName evidence="5">Flavin reductase like domain-containing protein</fullName>
    </recommendedName>
</protein>
<organism evidence="6 7">
    <name type="scientific">Enterococcus florum</name>
    <dbReference type="NCBI Taxonomy" id="2480627"/>
    <lineage>
        <taxon>Bacteria</taxon>
        <taxon>Bacillati</taxon>
        <taxon>Bacillota</taxon>
        <taxon>Bacilli</taxon>
        <taxon>Lactobacillales</taxon>
        <taxon>Enterococcaceae</taxon>
        <taxon>Enterococcus</taxon>
    </lineage>
</organism>
<keyword evidence="7" id="KW-1185">Reference proteome</keyword>
<evidence type="ECO:0000256" key="3">
    <source>
        <dbReference type="ARBA" id="ARBA00022643"/>
    </source>
</evidence>
<dbReference type="PANTHER" id="PTHR33798">
    <property type="entry name" value="FLAVOPROTEIN OXYGENASE"/>
    <property type="match status" value="1"/>
</dbReference>
<evidence type="ECO:0000256" key="1">
    <source>
        <dbReference type="ARBA" id="ARBA00001917"/>
    </source>
</evidence>
<dbReference type="RefSeq" id="WP_146624266.1">
    <property type="nucleotide sequence ID" value="NZ_BJCC01000047.1"/>
</dbReference>
<dbReference type="EMBL" id="BJCC01000047">
    <property type="protein sequence ID" value="GCF95896.1"/>
    <property type="molecule type" value="Genomic_DNA"/>
</dbReference>
<gene>
    <name evidence="6" type="ORF">NRIC_37870</name>
</gene>
<evidence type="ECO:0000256" key="4">
    <source>
        <dbReference type="ARBA" id="ARBA00038054"/>
    </source>
</evidence>
<proteinExistence type="inferred from homology"/>
<reference evidence="7" key="1">
    <citation type="submission" date="2019-02" db="EMBL/GenBank/DDBJ databases">
        <title>Draft genome sequence of Enterococcus sp. Gos25-1.</title>
        <authorList>
            <person name="Tanaka N."/>
            <person name="Shiwa Y."/>
            <person name="Fujita N."/>
        </authorList>
    </citation>
    <scope>NUCLEOTIDE SEQUENCE [LARGE SCALE GENOMIC DNA]</scope>
    <source>
        <strain evidence="7">Gos25-1</strain>
    </source>
</reference>
<dbReference type="OrthoDB" id="9794638at2"/>
<comment type="similarity">
    <text evidence="4">Belongs to the flavoredoxin family.</text>
</comment>
<comment type="caution">
    <text evidence="6">The sequence shown here is derived from an EMBL/GenBank/DDBJ whole genome shotgun (WGS) entry which is preliminary data.</text>
</comment>